<proteinExistence type="predicted"/>
<dbReference type="Gene3D" id="3.40.50.300">
    <property type="entry name" value="P-loop containing nucleotide triphosphate hydrolases"/>
    <property type="match status" value="1"/>
</dbReference>
<dbReference type="InterPro" id="IPR005225">
    <property type="entry name" value="Small_GTP-bd"/>
</dbReference>
<evidence type="ECO:0000256" key="2">
    <source>
        <dbReference type="SAM" id="Coils"/>
    </source>
</evidence>
<dbReference type="GO" id="GO:0005525">
    <property type="term" value="F:GTP binding"/>
    <property type="evidence" value="ECO:0007669"/>
    <property type="project" value="InterPro"/>
</dbReference>
<dbReference type="GeneID" id="10492504"/>
<evidence type="ECO:0000313" key="4">
    <source>
        <dbReference type="EMBL" id="AEB94418.1"/>
    </source>
</evidence>
<dbReference type="InterPro" id="IPR006073">
    <property type="entry name" value="GTP-bd"/>
</dbReference>
<dbReference type="PANTHER" id="PTHR45759">
    <property type="entry name" value="NUCLEOLAR GTP-BINDING PROTEIN 1"/>
    <property type="match status" value="1"/>
</dbReference>
<organism evidence="4 5">
    <name type="scientific">Metallosphaera cuprina (strain Ar-4)</name>
    <dbReference type="NCBI Taxonomy" id="1006006"/>
    <lineage>
        <taxon>Archaea</taxon>
        <taxon>Thermoproteota</taxon>
        <taxon>Thermoprotei</taxon>
        <taxon>Sulfolobales</taxon>
        <taxon>Sulfolobaceae</taxon>
        <taxon>Metallosphaera</taxon>
    </lineage>
</organism>
<dbReference type="HOGENOM" id="CLU_011784_0_0_2"/>
<dbReference type="SUPFAM" id="SSF52540">
    <property type="entry name" value="P-loop containing nucleoside triphosphate hydrolases"/>
    <property type="match status" value="1"/>
</dbReference>
<dbReference type="KEGG" id="mcn:Mcup_0310"/>
<evidence type="ECO:0000259" key="3">
    <source>
        <dbReference type="PROSITE" id="PS51710"/>
    </source>
</evidence>
<dbReference type="EMBL" id="CP002656">
    <property type="protein sequence ID" value="AEB94418.1"/>
    <property type="molecule type" value="Genomic_DNA"/>
</dbReference>
<dbReference type="STRING" id="1006006.Mcup_0310"/>
<dbReference type="Proteomes" id="UP000007812">
    <property type="component" value="Chromosome"/>
</dbReference>
<evidence type="ECO:0000313" key="5">
    <source>
        <dbReference type="Proteomes" id="UP000007812"/>
    </source>
</evidence>
<keyword evidence="1" id="KW-0547">Nucleotide-binding</keyword>
<dbReference type="CDD" id="cd01897">
    <property type="entry name" value="NOG"/>
    <property type="match status" value="1"/>
</dbReference>
<keyword evidence="2" id="KW-0175">Coiled coil</keyword>
<dbReference type="Pfam" id="PF17835">
    <property type="entry name" value="NOG1_N"/>
    <property type="match status" value="1"/>
</dbReference>
<accession>F4FZA9</accession>
<dbReference type="Gene3D" id="1.20.120.1190">
    <property type="match status" value="1"/>
</dbReference>
<dbReference type="InterPro" id="IPR027417">
    <property type="entry name" value="P-loop_NTPase"/>
</dbReference>
<protein>
    <submittedName>
        <fullName evidence="4">Small GTP-binding protein</fullName>
    </submittedName>
</protein>
<dbReference type="AlphaFoldDB" id="F4FZA9"/>
<sequence length="331" mass="37885">MLNPFERLRVPPKVEDFIEIQARRLSSIGGKTVKEREIRRLKNYRDGLNAYLTFVRSFPKVDDLHPFYRTSLEIESGSLDRVKVCLSEIKKNAELARRILQQYEDLIRRNDEMEANKLMRSGFGRASSILRRSENCLSWLIQVVKKLSMERAIDPYMPTVIVSGPPNVGKSTLVSAISSAKPEVASYPFTTKEIHVGHMDCGIKVQVIDTPGILDRPDYKRNVIERRAVNALKNLQGLIIFLFDVSKSANYDPEEQLKIFNDVKTLGKPIVVVFNKIDDVDNEIRGEIISKINDRPLEISSEKRIGLNLIRREIFKWLKSISQDPSAVLDC</sequence>
<feature type="domain" description="OBG-type G" evidence="3">
    <location>
        <begin position="158"/>
        <end position="319"/>
    </location>
</feature>
<dbReference type="InterPro" id="IPR031167">
    <property type="entry name" value="G_OBG"/>
</dbReference>
<gene>
    <name evidence="4" type="ordered locus">Mcup_0310</name>
</gene>
<dbReference type="PATRIC" id="fig|1006006.8.peg.311"/>
<dbReference type="eggNOG" id="arCOG00352">
    <property type="taxonomic scope" value="Archaea"/>
</dbReference>
<feature type="coiled-coil region" evidence="2">
    <location>
        <begin position="86"/>
        <end position="116"/>
    </location>
</feature>
<dbReference type="Pfam" id="PF01926">
    <property type="entry name" value="MMR_HSR1"/>
    <property type="match status" value="1"/>
</dbReference>
<name>F4FZA9_METCR</name>
<dbReference type="NCBIfam" id="TIGR00231">
    <property type="entry name" value="small_GTP"/>
    <property type="match status" value="1"/>
</dbReference>
<dbReference type="RefSeq" id="WP_013736916.1">
    <property type="nucleotide sequence ID" value="NC_015435.1"/>
</dbReference>
<dbReference type="InterPro" id="IPR041623">
    <property type="entry name" value="NOG1_N"/>
</dbReference>
<dbReference type="PRINTS" id="PR00326">
    <property type="entry name" value="GTP1OBG"/>
</dbReference>
<evidence type="ECO:0000256" key="1">
    <source>
        <dbReference type="ARBA" id="ARBA00022741"/>
    </source>
</evidence>
<dbReference type="PROSITE" id="PS51710">
    <property type="entry name" value="G_OBG"/>
    <property type="match status" value="1"/>
</dbReference>
<dbReference type="OrthoDB" id="147673at2157"/>
<keyword evidence="5" id="KW-1185">Reference proteome</keyword>
<reference evidence="4 5" key="1">
    <citation type="journal article" date="2011" name="J. Bacteriol.">
        <title>Complete genome sequence of Metallosphaera cuprina, a metal sulfide-oxidizing archaeon from a hot spring.</title>
        <authorList>
            <person name="Liu L.J."/>
            <person name="You X.Y."/>
            <person name="Zheng H."/>
            <person name="Wang S."/>
            <person name="Jiang C.Y."/>
            <person name="Liu S.J."/>
        </authorList>
    </citation>
    <scope>NUCLEOTIDE SEQUENCE [LARGE SCALE GENOMIC DNA]</scope>
    <source>
        <strain evidence="4 5">Ar-4</strain>
    </source>
</reference>